<keyword evidence="11" id="KW-1185">Reference proteome</keyword>
<gene>
    <name evidence="10" type="ORF">HMH06_09080</name>
</gene>
<keyword evidence="5 7" id="KW-0472">Membrane</keyword>
<evidence type="ECO:0000313" key="10">
    <source>
        <dbReference type="EMBL" id="NOJ75977.1"/>
    </source>
</evidence>
<evidence type="ECO:0000256" key="2">
    <source>
        <dbReference type="ARBA" id="ARBA00022448"/>
    </source>
</evidence>
<dbReference type="InterPro" id="IPR012910">
    <property type="entry name" value="Plug_dom"/>
</dbReference>
<organism evidence="10 11">
    <name type="scientific">Empedobacter stercoris</name>
    <dbReference type="NCBI Taxonomy" id="1628248"/>
    <lineage>
        <taxon>Bacteria</taxon>
        <taxon>Pseudomonadati</taxon>
        <taxon>Bacteroidota</taxon>
        <taxon>Flavobacteriia</taxon>
        <taxon>Flavobacteriales</taxon>
        <taxon>Weeksellaceae</taxon>
        <taxon>Empedobacter</taxon>
    </lineage>
</organism>
<evidence type="ECO:0000256" key="8">
    <source>
        <dbReference type="SAM" id="SignalP"/>
    </source>
</evidence>
<reference evidence="10 11" key="1">
    <citation type="submission" date="2020-05" db="EMBL/GenBank/DDBJ databases">
        <title>Tigecycline resistant gene in Empedobacter stercoris.</title>
        <authorList>
            <person name="Chen Y."/>
            <person name="Cheng Y."/>
            <person name="Zhou K."/>
        </authorList>
    </citation>
    <scope>NUCLEOTIDE SEQUENCE [LARGE SCALE GENOMIC DNA]</scope>
    <source>
        <strain evidence="10 11">ES202</strain>
    </source>
</reference>
<feature type="signal peptide" evidence="8">
    <location>
        <begin position="1"/>
        <end position="22"/>
    </location>
</feature>
<dbReference type="EMBL" id="JABFOQ010000020">
    <property type="protein sequence ID" value="NOJ75977.1"/>
    <property type="molecule type" value="Genomic_DNA"/>
</dbReference>
<evidence type="ECO:0000313" key="11">
    <source>
        <dbReference type="Proteomes" id="UP000580344"/>
    </source>
</evidence>
<feature type="domain" description="TonB-dependent receptor plug" evidence="9">
    <location>
        <begin position="112"/>
        <end position="217"/>
    </location>
</feature>
<dbReference type="NCBIfam" id="TIGR04057">
    <property type="entry name" value="SusC_RagA_signa"/>
    <property type="match status" value="1"/>
</dbReference>
<feature type="chain" id="PRO_5045500515" evidence="8">
    <location>
        <begin position="23"/>
        <end position="1002"/>
    </location>
</feature>
<dbReference type="InterPro" id="IPR037066">
    <property type="entry name" value="Plug_dom_sf"/>
</dbReference>
<dbReference type="Gene3D" id="2.40.170.20">
    <property type="entry name" value="TonB-dependent receptor, beta-barrel domain"/>
    <property type="match status" value="1"/>
</dbReference>
<dbReference type="InterPro" id="IPR008969">
    <property type="entry name" value="CarboxyPept-like_regulatory"/>
</dbReference>
<evidence type="ECO:0000256" key="1">
    <source>
        <dbReference type="ARBA" id="ARBA00004571"/>
    </source>
</evidence>
<sequence>MRRIITSLSLLAFLGLGTAAFTQVTGVVNDADNFPESDVEVSVKGTDKVVYTDLDGKFDIDAKIGDVLVINGKEFTVTSNSLGTLKYAATTSSPVDLSEVVVKSIFNAPSKSGVTTVKAKDLEQMNPSVSIDQMLGGKAAGLSSQAMSGAPGATANVTIRGAIGLNGGVKSPLYVVDGTYMTASDVNAINPADIEEVKVLKDASQLAIFGSRGANGVIIMKTKSAKKGEAIVSFSSRIGVNDMVDLPNINLMNAEQLLNYQNSLSTIPNLGLGQARTSEEIARLSKNDHKWSDDLYKNGLTSSHFVSISKNDGESSNNFSIGYDKNEGAVQYYNGLERISATFNNTTKVKDWLRYGVNVNGSYTTLDSPRDRVNAQSPFFNTLMNRPYETFYQMDANGDYALDEQGDRIYNPNANYMGYPVADEMENTDAETRYLRIYGTGFVEADITKNVSARTTFGATYNRTQYENFLKPSALLSELLGDAGAKTDRSTDRFDYNWRNEVSYENSFGKHNLRVTAATEYINQSLYSMTLYGLGFPNDYLQTQGLATLIEQDSKSERWRVSKFGYLGAASYDFANKYFVDAYVRRDGTSLAGLDNKYGTFWGVALGWNLAKENFLRDAKAVSNLTLKASYGEVGDDSGLARYANMNLMNILGTYNGNPASFPTTNLADVNATWETNKKFNVGVDFGFFGSRLTGSAAYFNELRSDFIFNKQLSAEAGGYITTVNAGEIKTEGVELELNYDVIRSKNFDLSFYGNVTNLNYKVNELADGQNSLIMSDSYESMIHVSGGKPYQFYLVKHAGVDANTGKDLYFDKDGNITDVYDGGDAVATNKTPLPKLMGGFGMNAKFYGFDINADFTYSAGGYMYNNTYAYLTDPTSLDNHVVEAANYWKQPGDHAAFAMPNTTGPEYSTKYLESSDYIAFRSLSLGYNFSKLVEGTFVKNLRMFAQVQNLALWTNYHGNPIAGTGTSESSAVGSSGYVSNSFTVFSCPLVRSFSIGFNVSF</sequence>
<protein>
    <submittedName>
        <fullName evidence="10">SusC/RagA family TonB-linked outer membrane protein</fullName>
    </submittedName>
</protein>
<comment type="subcellular location">
    <subcellularLocation>
        <location evidence="1 7">Cell outer membrane</location>
        <topology evidence="1 7">Multi-pass membrane protein</topology>
    </subcellularLocation>
</comment>
<evidence type="ECO:0000256" key="3">
    <source>
        <dbReference type="ARBA" id="ARBA00022452"/>
    </source>
</evidence>
<keyword evidence="8" id="KW-0732">Signal</keyword>
<dbReference type="InterPro" id="IPR023996">
    <property type="entry name" value="TonB-dep_OMP_SusC/RagA"/>
</dbReference>
<proteinExistence type="inferred from homology"/>
<evidence type="ECO:0000256" key="6">
    <source>
        <dbReference type="ARBA" id="ARBA00023237"/>
    </source>
</evidence>
<dbReference type="RefSeq" id="WP_171623271.1">
    <property type="nucleotide sequence ID" value="NZ_JABFOQ010000020.1"/>
</dbReference>
<evidence type="ECO:0000256" key="5">
    <source>
        <dbReference type="ARBA" id="ARBA00023136"/>
    </source>
</evidence>
<dbReference type="SUPFAM" id="SSF49464">
    <property type="entry name" value="Carboxypeptidase regulatory domain-like"/>
    <property type="match status" value="1"/>
</dbReference>
<dbReference type="Pfam" id="PF07715">
    <property type="entry name" value="Plug"/>
    <property type="match status" value="1"/>
</dbReference>
<dbReference type="SUPFAM" id="SSF56935">
    <property type="entry name" value="Porins"/>
    <property type="match status" value="1"/>
</dbReference>
<evidence type="ECO:0000256" key="4">
    <source>
        <dbReference type="ARBA" id="ARBA00022692"/>
    </source>
</evidence>
<keyword evidence="2 7" id="KW-0813">Transport</keyword>
<accession>A0ABX1WN78</accession>
<evidence type="ECO:0000256" key="7">
    <source>
        <dbReference type="PROSITE-ProRule" id="PRU01360"/>
    </source>
</evidence>
<dbReference type="Proteomes" id="UP000580344">
    <property type="component" value="Unassembled WGS sequence"/>
</dbReference>
<evidence type="ECO:0000259" key="9">
    <source>
        <dbReference type="Pfam" id="PF07715"/>
    </source>
</evidence>
<keyword evidence="3 7" id="KW-1134">Transmembrane beta strand</keyword>
<comment type="similarity">
    <text evidence="7">Belongs to the TonB-dependent receptor family.</text>
</comment>
<dbReference type="PROSITE" id="PS52016">
    <property type="entry name" value="TONB_DEPENDENT_REC_3"/>
    <property type="match status" value="1"/>
</dbReference>
<dbReference type="InterPro" id="IPR036942">
    <property type="entry name" value="Beta-barrel_TonB_sf"/>
</dbReference>
<name>A0ABX1WN78_9FLAO</name>
<keyword evidence="6 7" id="KW-0998">Cell outer membrane</keyword>
<dbReference type="InterPro" id="IPR039426">
    <property type="entry name" value="TonB-dep_rcpt-like"/>
</dbReference>
<dbReference type="NCBIfam" id="TIGR04056">
    <property type="entry name" value="OMP_RagA_SusC"/>
    <property type="match status" value="1"/>
</dbReference>
<dbReference type="InterPro" id="IPR023997">
    <property type="entry name" value="TonB-dep_OMP_SusC/RagA_CS"/>
</dbReference>
<keyword evidence="4 7" id="KW-0812">Transmembrane</keyword>
<dbReference type="Gene3D" id="2.170.130.10">
    <property type="entry name" value="TonB-dependent receptor, plug domain"/>
    <property type="match status" value="1"/>
</dbReference>
<comment type="caution">
    <text evidence="10">The sequence shown here is derived from an EMBL/GenBank/DDBJ whole genome shotgun (WGS) entry which is preliminary data.</text>
</comment>